<proteinExistence type="predicted"/>
<organism evidence="4 5">
    <name type="scientific">Lichenibacterium ramalinae</name>
    <dbReference type="NCBI Taxonomy" id="2316527"/>
    <lineage>
        <taxon>Bacteria</taxon>
        <taxon>Pseudomonadati</taxon>
        <taxon>Pseudomonadota</taxon>
        <taxon>Alphaproteobacteria</taxon>
        <taxon>Hyphomicrobiales</taxon>
        <taxon>Lichenihabitantaceae</taxon>
        <taxon>Lichenibacterium</taxon>
    </lineage>
</organism>
<protein>
    <submittedName>
        <fullName evidence="4">N-acetyltransferase family protein</fullName>
    </submittedName>
</protein>
<reference evidence="4 5" key="2">
    <citation type="submission" date="2019-02" db="EMBL/GenBank/DDBJ databases">
        <title>'Lichenibacterium ramalinii' gen. nov. sp. nov., 'Lichenibacterium minor' gen. nov. sp. nov.</title>
        <authorList>
            <person name="Pankratov T."/>
        </authorList>
    </citation>
    <scope>NUCLEOTIDE SEQUENCE [LARGE SCALE GENOMIC DNA]</scope>
    <source>
        <strain evidence="4 5">RmlP001</strain>
    </source>
</reference>
<gene>
    <name evidence="4" type="ORF">D3272_06265</name>
</gene>
<accession>A0A4Q2RJ41</accession>
<dbReference type="EMBL" id="QYBC01000004">
    <property type="protein sequence ID" value="RYB06352.1"/>
    <property type="molecule type" value="Genomic_DNA"/>
</dbReference>
<name>A0A4Q2RJ41_9HYPH</name>
<keyword evidence="5" id="KW-1185">Reference proteome</keyword>
<dbReference type="CDD" id="cd04301">
    <property type="entry name" value="NAT_SF"/>
    <property type="match status" value="1"/>
</dbReference>
<evidence type="ECO:0000256" key="1">
    <source>
        <dbReference type="ARBA" id="ARBA00022679"/>
    </source>
</evidence>
<evidence type="ECO:0000313" key="5">
    <source>
        <dbReference type="Proteomes" id="UP000289411"/>
    </source>
</evidence>
<evidence type="ECO:0000259" key="3">
    <source>
        <dbReference type="PROSITE" id="PS51186"/>
    </source>
</evidence>
<evidence type="ECO:0000256" key="2">
    <source>
        <dbReference type="ARBA" id="ARBA00023315"/>
    </source>
</evidence>
<dbReference type="SUPFAM" id="SSF55729">
    <property type="entry name" value="Acyl-CoA N-acyltransferases (Nat)"/>
    <property type="match status" value="1"/>
</dbReference>
<keyword evidence="1 4" id="KW-0808">Transferase</keyword>
<reference evidence="4 5" key="1">
    <citation type="submission" date="2018-09" db="EMBL/GenBank/DDBJ databases">
        <authorList>
            <person name="Grouzdev D.S."/>
            <person name="Krutkina M.S."/>
        </authorList>
    </citation>
    <scope>NUCLEOTIDE SEQUENCE [LARGE SCALE GENOMIC DNA]</scope>
    <source>
        <strain evidence="4 5">RmlP001</strain>
    </source>
</reference>
<dbReference type="PANTHER" id="PTHR43072:SF23">
    <property type="entry name" value="UPF0039 PROTEIN C11D3.02C"/>
    <property type="match status" value="1"/>
</dbReference>
<dbReference type="Pfam" id="PF00583">
    <property type="entry name" value="Acetyltransf_1"/>
    <property type="match status" value="1"/>
</dbReference>
<dbReference type="PANTHER" id="PTHR43072">
    <property type="entry name" value="N-ACETYLTRANSFERASE"/>
    <property type="match status" value="1"/>
</dbReference>
<keyword evidence="2" id="KW-0012">Acyltransferase</keyword>
<dbReference type="OrthoDB" id="5459937at2"/>
<evidence type="ECO:0000313" key="4">
    <source>
        <dbReference type="EMBL" id="RYB06352.1"/>
    </source>
</evidence>
<dbReference type="Proteomes" id="UP000289411">
    <property type="component" value="Unassembled WGS sequence"/>
</dbReference>
<comment type="caution">
    <text evidence="4">The sequence shown here is derived from an EMBL/GenBank/DDBJ whole genome shotgun (WGS) entry which is preliminary data.</text>
</comment>
<dbReference type="InterPro" id="IPR016181">
    <property type="entry name" value="Acyl_CoA_acyltransferase"/>
</dbReference>
<dbReference type="InterPro" id="IPR000182">
    <property type="entry name" value="GNAT_dom"/>
</dbReference>
<sequence>MEIREAEDGDLPAILAIHNHVIATSTANFSYHAVDLEDRRAFLHDRRARGFPFLVAVEADALLGYASFGPFRPHDGFARTVEHSIYVAPAHHRRGVAALLMPALIARARDLGKHVMVGGLDAANAASIALHERLGFVRVGVMPQVGFKFDRYLDLLFMQKILAD</sequence>
<feature type="domain" description="N-acetyltransferase" evidence="3">
    <location>
        <begin position="1"/>
        <end position="159"/>
    </location>
</feature>
<dbReference type="Gene3D" id="3.40.630.30">
    <property type="match status" value="1"/>
</dbReference>
<dbReference type="PROSITE" id="PS51186">
    <property type="entry name" value="GNAT"/>
    <property type="match status" value="1"/>
</dbReference>
<dbReference type="GO" id="GO:0016747">
    <property type="term" value="F:acyltransferase activity, transferring groups other than amino-acyl groups"/>
    <property type="evidence" value="ECO:0007669"/>
    <property type="project" value="InterPro"/>
</dbReference>
<dbReference type="AlphaFoldDB" id="A0A4Q2RJ41"/>